<dbReference type="SUPFAM" id="SSF54236">
    <property type="entry name" value="Ubiquitin-like"/>
    <property type="match status" value="1"/>
</dbReference>
<protein>
    <submittedName>
        <fullName evidence="2">Uncharacterized protein</fullName>
    </submittedName>
</protein>
<dbReference type="Gene3D" id="3.10.20.90">
    <property type="entry name" value="Phosphatidylinositol 3-kinase Catalytic Subunit, Chain A, domain 1"/>
    <property type="match status" value="1"/>
</dbReference>
<proteinExistence type="predicted"/>
<name>A0A915PUW0_9BILA</name>
<keyword evidence="1" id="KW-1185">Reference proteome</keyword>
<evidence type="ECO:0000313" key="1">
    <source>
        <dbReference type="Proteomes" id="UP000887581"/>
    </source>
</evidence>
<dbReference type="Proteomes" id="UP000887581">
    <property type="component" value="Unplaced"/>
</dbReference>
<accession>A0A915PUW0</accession>
<dbReference type="WBParaSite" id="sdigi.contig34.g2423.t1">
    <property type="protein sequence ID" value="sdigi.contig34.g2423.t1"/>
    <property type="gene ID" value="sdigi.contig34.g2423"/>
</dbReference>
<dbReference type="AlphaFoldDB" id="A0A915PUW0"/>
<evidence type="ECO:0000313" key="2">
    <source>
        <dbReference type="WBParaSite" id="sdigi.contig34.g2423.t1"/>
    </source>
</evidence>
<sequence>MLVRLREEVEYQVFLKSQQTDVMESEYVLVEETIEETGSTVKMAPDPNISKNNTSLKKKSTEVLKPSECKTVSVRVLASNEIVWKAQNKWKMSGRFILENREDAVHSTREKVRNLLQALENAHVSVGPSPSVKDRESGENFRFL</sequence>
<organism evidence="1 2">
    <name type="scientific">Setaria digitata</name>
    <dbReference type="NCBI Taxonomy" id="48799"/>
    <lineage>
        <taxon>Eukaryota</taxon>
        <taxon>Metazoa</taxon>
        <taxon>Ecdysozoa</taxon>
        <taxon>Nematoda</taxon>
        <taxon>Chromadorea</taxon>
        <taxon>Rhabditida</taxon>
        <taxon>Spirurina</taxon>
        <taxon>Spiruromorpha</taxon>
        <taxon>Filarioidea</taxon>
        <taxon>Setariidae</taxon>
        <taxon>Setaria</taxon>
    </lineage>
</organism>
<dbReference type="InterPro" id="IPR029071">
    <property type="entry name" value="Ubiquitin-like_domsf"/>
</dbReference>
<reference evidence="2" key="1">
    <citation type="submission" date="2022-11" db="UniProtKB">
        <authorList>
            <consortium name="WormBaseParasite"/>
        </authorList>
    </citation>
    <scope>IDENTIFICATION</scope>
</reference>